<accession>Q22L01</accession>
<organism evidence="2 3">
    <name type="scientific">Tetrahymena thermophila (strain SB210)</name>
    <dbReference type="NCBI Taxonomy" id="312017"/>
    <lineage>
        <taxon>Eukaryota</taxon>
        <taxon>Sar</taxon>
        <taxon>Alveolata</taxon>
        <taxon>Ciliophora</taxon>
        <taxon>Intramacronucleata</taxon>
        <taxon>Oligohymenophorea</taxon>
        <taxon>Hymenostomatida</taxon>
        <taxon>Tetrahymenina</taxon>
        <taxon>Tetrahymenidae</taxon>
        <taxon>Tetrahymena</taxon>
    </lineage>
</organism>
<dbReference type="HOGENOM" id="CLU_274241_0_0_1"/>
<feature type="chain" id="PRO_5004201429" description="Transmembrane protein" evidence="1">
    <location>
        <begin position="23"/>
        <end position="811"/>
    </location>
</feature>
<evidence type="ECO:0008006" key="4">
    <source>
        <dbReference type="Google" id="ProtNLM"/>
    </source>
</evidence>
<sequence length="811" mass="91024">MLEFIYLYFFILIVQLSNHVNAITCSANKCFDVKISSCNDILPNYTGVNTQGICVSDREDSIIQYCAKNSNLICMNSSNTMCILLNSNPNDAFIGSYMDNNQNFICIQQTDIQLKSINPSSIQFLKEGYYYKNDNFIYQGQQVQSSFLCNCSENSYCYDGKNCTQMDKNLYAGKNIDGQCVALSVLDNVVSCFDDELTICLFQISQNSSKCIFYAQNIDVIGVFNYQNILDNNQQIIGITSKFNCFLSNSTVNLSDPIQQCLQGYCISQNKCIQMNSYNVISKRQDQTCGGNSEKKFLECYTSKIYKTTCINGDSCELILQSSNFVGALTNFNCVTTNQEIIIDQGPKILYCSQYFCISEYKDKIVVGHDLLGNIYQTVQKQKCQQIGSQKQDSLGFCESSNSLQIICQDDDQCLQYNPAQKNKQCVKLTTDLTQPNFAKELNTQNCLPYQPITGKAQNIDKCPNGFCVYMQSETQKYCVALGSFINGNQYIGVELFSQICLQQLQLSYLGISWCYGDNCVLKYQNYYVCHPLQDSSQYFKTNQSVKAKLSDGTCADLNKTVSVNCLSGDYCILQDACVSLDSSNQFAIGRNLQDQKCLPSNKSTATNCAQNYCLFNNQCLPLSMLNPARENQTGKCLQSNDSGLFGASSCYINYCLLKGSTQNQNVCVLIDYQQPNQLGRYQGTGICVSQNDQNIPHQSQLIQFCFRGVYCISSNSNGDYCQKVEGIYKCSDSLGRCILQTDTTPCSSCSFKECLLNGNCIALNNTYCQDYNGKCFDVNKPGCQVCPLNYCLQMPQQICLYYDQLDTSSY</sequence>
<feature type="non-terminal residue" evidence="2">
    <location>
        <position position="811"/>
    </location>
</feature>
<dbReference type="Proteomes" id="UP000009168">
    <property type="component" value="Unassembled WGS sequence"/>
</dbReference>
<gene>
    <name evidence="2" type="ORF">TTHERM_01290190</name>
</gene>
<evidence type="ECO:0000313" key="3">
    <source>
        <dbReference type="Proteomes" id="UP000009168"/>
    </source>
</evidence>
<evidence type="ECO:0000313" key="2">
    <source>
        <dbReference type="EMBL" id="EAR85947.4"/>
    </source>
</evidence>
<feature type="signal peptide" evidence="1">
    <location>
        <begin position="1"/>
        <end position="22"/>
    </location>
</feature>
<proteinExistence type="predicted"/>
<keyword evidence="1" id="KW-0732">Signal</keyword>
<name>Q22L01_TETTS</name>
<keyword evidence="3" id="KW-1185">Reference proteome</keyword>
<reference evidence="3" key="1">
    <citation type="journal article" date="2006" name="PLoS Biol.">
        <title>Macronuclear genome sequence of the ciliate Tetrahymena thermophila, a model eukaryote.</title>
        <authorList>
            <person name="Eisen J.A."/>
            <person name="Coyne R.S."/>
            <person name="Wu M."/>
            <person name="Wu D."/>
            <person name="Thiagarajan M."/>
            <person name="Wortman J.R."/>
            <person name="Badger J.H."/>
            <person name="Ren Q."/>
            <person name="Amedeo P."/>
            <person name="Jones K.M."/>
            <person name="Tallon L.J."/>
            <person name="Delcher A.L."/>
            <person name="Salzberg S.L."/>
            <person name="Silva J.C."/>
            <person name="Haas B.J."/>
            <person name="Majoros W.H."/>
            <person name="Farzad M."/>
            <person name="Carlton J.M."/>
            <person name="Smith R.K. Jr."/>
            <person name="Garg J."/>
            <person name="Pearlman R.E."/>
            <person name="Karrer K.M."/>
            <person name="Sun L."/>
            <person name="Manning G."/>
            <person name="Elde N.C."/>
            <person name="Turkewitz A.P."/>
            <person name="Asai D.J."/>
            <person name="Wilkes D.E."/>
            <person name="Wang Y."/>
            <person name="Cai H."/>
            <person name="Collins K."/>
            <person name="Stewart B.A."/>
            <person name="Lee S.R."/>
            <person name="Wilamowska K."/>
            <person name="Weinberg Z."/>
            <person name="Ruzzo W.L."/>
            <person name="Wloga D."/>
            <person name="Gaertig J."/>
            <person name="Frankel J."/>
            <person name="Tsao C.-C."/>
            <person name="Gorovsky M.A."/>
            <person name="Keeling P.J."/>
            <person name="Waller R.F."/>
            <person name="Patron N.J."/>
            <person name="Cherry J.M."/>
            <person name="Stover N.A."/>
            <person name="Krieger C.J."/>
            <person name="del Toro C."/>
            <person name="Ryder H.F."/>
            <person name="Williamson S.C."/>
            <person name="Barbeau R.A."/>
            <person name="Hamilton E.P."/>
            <person name="Orias E."/>
        </authorList>
    </citation>
    <scope>NUCLEOTIDE SEQUENCE [LARGE SCALE GENOMIC DNA]</scope>
    <source>
        <strain evidence="3">SB210</strain>
    </source>
</reference>
<dbReference type="EMBL" id="GG662866">
    <property type="protein sequence ID" value="EAR85947.4"/>
    <property type="molecule type" value="Genomic_DNA"/>
</dbReference>
<dbReference type="RefSeq" id="XP_976542.4">
    <property type="nucleotide sequence ID" value="XM_971449.4"/>
</dbReference>
<dbReference type="InParanoid" id="Q22L01"/>
<dbReference type="KEGG" id="tet:TTHERM_01290190"/>
<protein>
    <recommendedName>
        <fullName evidence="4">Transmembrane protein</fullName>
    </recommendedName>
</protein>
<dbReference type="GeneID" id="7845330"/>
<evidence type="ECO:0000256" key="1">
    <source>
        <dbReference type="SAM" id="SignalP"/>
    </source>
</evidence>
<dbReference type="AlphaFoldDB" id="Q22L01"/>